<dbReference type="AlphaFoldDB" id="A0AAE9YPN3"/>
<dbReference type="GO" id="GO:0003723">
    <property type="term" value="F:RNA binding"/>
    <property type="evidence" value="ECO:0007669"/>
    <property type="project" value="InterPro"/>
</dbReference>
<keyword evidence="3" id="KW-1185">Reference proteome</keyword>
<reference evidence="2 3" key="1">
    <citation type="journal article" date="2015" name="Genome Announc.">
        <title>Draft Genome Sequences of Marine Isolates of Thalassomonas viridans and Thalassomonas actiniarum.</title>
        <authorList>
            <person name="Olonade I."/>
            <person name="van Zyl L.J."/>
            <person name="Trindade M."/>
        </authorList>
    </citation>
    <scope>NUCLEOTIDE SEQUENCE [LARGE SCALE GENOMIC DNA]</scope>
    <source>
        <strain evidence="2 3">A5K-106</strain>
    </source>
</reference>
<evidence type="ECO:0000313" key="2">
    <source>
        <dbReference type="EMBL" id="WDD98959.1"/>
    </source>
</evidence>
<reference evidence="2 3" key="2">
    <citation type="journal article" date="2022" name="Mar. Drugs">
        <title>Bioassay-Guided Fractionation Leads to the Detection of Cholic Acid Generated by the Rare Thalassomonas sp.</title>
        <authorList>
            <person name="Pheiffer F."/>
            <person name="Schneider Y.K."/>
            <person name="Hansen E.H."/>
            <person name="Andersen J.H."/>
            <person name="Isaksson J."/>
            <person name="Busche T."/>
            <person name="R C."/>
            <person name="Kalinowski J."/>
            <person name="Zyl L.V."/>
            <person name="Trindade M."/>
        </authorList>
    </citation>
    <scope>NUCLEOTIDE SEQUENCE [LARGE SCALE GENOMIC DNA]</scope>
    <source>
        <strain evidence="2 3">A5K-106</strain>
    </source>
</reference>
<gene>
    <name evidence="2" type="ORF">SG35_027670</name>
</gene>
<dbReference type="Proteomes" id="UP000032568">
    <property type="component" value="Chromosome"/>
</dbReference>
<dbReference type="GO" id="GO:0016788">
    <property type="term" value="F:hydrolase activity, acting on ester bonds"/>
    <property type="evidence" value="ECO:0007669"/>
    <property type="project" value="InterPro"/>
</dbReference>
<accession>A0AAE9YPN3</accession>
<dbReference type="KEGG" id="tact:SG35_027670"/>
<protein>
    <submittedName>
        <fullName evidence="2">Type I addiction module toxin, SymE family</fullName>
    </submittedName>
</protein>
<dbReference type="InterPro" id="IPR014944">
    <property type="entry name" value="Toxin_SymE-like"/>
</dbReference>
<dbReference type="EMBL" id="CP059735">
    <property type="protein sequence ID" value="WDD98959.1"/>
    <property type="molecule type" value="Genomic_DNA"/>
</dbReference>
<evidence type="ECO:0000259" key="1">
    <source>
        <dbReference type="Pfam" id="PF08845"/>
    </source>
</evidence>
<proteinExistence type="predicted"/>
<dbReference type="GO" id="GO:0016070">
    <property type="term" value="P:RNA metabolic process"/>
    <property type="evidence" value="ECO:0007669"/>
    <property type="project" value="InterPro"/>
</dbReference>
<organism evidence="2 3">
    <name type="scientific">Thalassomonas actiniarum</name>
    <dbReference type="NCBI Taxonomy" id="485447"/>
    <lineage>
        <taxon>Bacteria</taxon>
        <taxon>Pseudomonadati</taxon>
        <taxon>Pseudomonadota</taxon>
        <taxon>Gammaproteobacteria</taxon>
        <taxon>Alteromonadales</taxon>
        <taxon>Colwelliaceae</taxon>
        <taxon>Thalassomonas</taxon>
    </lineage>
</organism>
<dbReference type="Pfam" id="PF08845">
    <property type="entry name" value="SymE_toxin"/>
    <property type="match status" value="1"/>
</dbReference>
<name>A0AAE9YPN3_9GAMM</name>
<feature type="domain" description="Toxin SymE-like" evidence="1">
    <location>
        <begin position="42"/>
        <end position="82"/>
    </location>
</feature>
<evidence type="ECO:0000313" key="3">
    <source>
        <dbReference type="Proteomes" id="UP000032568"/>
    </source>
</evidence>
<sequence>MAEYHHTPELNSAKVKYPSYRQLTVLETTCESATKTRGIGINYVPVNLEPCLVLRGKWLHQAGFATGQKVRIVINPDEIVLTRQQGGVTPSTYK</sequence>
<dbReference type="GO" id="GO:0005737">
    <property type="term" value="C:cytoplasm"/>
    <property type="evidence" value="ECO:0007669"/>
    <property type="project" value="InterPro"/>
</dbReference>
<dbReference type="RefSeq" id="WP_044834333.1">
    <property type="nucleotide sequence ID" value="NZ_CP059735.1"/>
</dbReference>